<name>A0A6A2WV61_HIBSY</name>
<evidence type="ECO:0000256" key="1">
    <source>
        <dbReference type="SAM" id="MobiDB-lite"/>
    </source>
</evidence>
<feature type="region of interest" description="Disordered" evidence="1">
    <location>
        <begin position="57"/>
        <end position="76"/>
    </location>
</feature>
<accession>A0A6A2WV61</accession>
<evidence type="ECO:0000313" key="3">
    <source>
        <dbReference type="Proteomes" id="UP000436088"/>
    </source>
</evidence>
<reference evidence="2" key="1">
    <citation type="submission" date="2019-09" db="EMBL/GenBank/DDBJ databases">
        <title>Draft genome information of white flower Hibiscus syriacus.</title>
        <authorList>
            <person name="Kim Y.-M."/>
        </authorList>
    </citation>
    <scope>NUCLEOTIDE SEQUENCE [LARGE SCALE GENOMIC DNA]</scope>
    <source>
        <strain evidence="2">YM2019G1</strain>
    </source>
</reference>
<proteinExistence type="predicted"/>
<protein>
    <submittedName>
        <fullName evidence="2">Uncharacterized protein</fullName>
    </submittedName>
</protein>
<dbReference type="AlphaFoldDB" id="A0A6A2WV61"/>
<sequence length="76" mass="8347">MSQQQALGDIVTSASKRSSFTLRDAANIVDSMRKIKPTTAAAKGNSKWSLYMTEDEEEHSCPTNPAHYVNKCPSSK</sequence>
<dbReference type="Proteomes" id="UP000436088">
    <property type="component" value="Unassembled WGS sequence"/>
</dbReference>
<keyword evidence="3" id="KW-1185">Reference proteome</keyword>
<gene>
    <name evidence="2" type="ORF">F3Y22_tig00116965pilonHSYRG00706</name>
</gene>
<dbReference type="EMBL" id="VEPZ02001739">
    <property type="protein sequence ID" value="KAE8659040.1"/>
    <property type="molecule type" value="Genomic_DNA"/>
</dbReference>
<organism evidence="2 3">
    <name type="scientific">Hibiscus syriacus</name>
    <name type="common">Rose of Sharon</name>
    <dbReference type="NCBI Taxonomy" id="106335"/>
    <lineage>
        <taxon>Eukaryota</taxon>
        <taxon>Viridiplantae</taxon>
        <taxon>Streptophyta</taxon>
        <taxon>Embryophyta</taxon>
        <taxon>Tracheophyta</taxon>
        <taxon>Spermatophyta</taxon>
        <taxon>Magnoliopsida</taxon>
        <taxon>eudicotyledons</taxon>
        <taxon>Gunneridae</taxon>
        <taxon>Pentapetalae</taxon>
        <taxon>rosids</taxon>
        <taxon>malvids</taxon>
        <taxon>Malvales</taxon>
        <taxon>Malvaceae</taxon>
        <taxon>Malvoideae</taxon>
        <taxon>Hibiscus</taxon>
    </lineage>
</organism>
<comment type="caution">
    <text evidence="2">The sequence shown here is derived from an EMBL/GenBank/DDBJ whole genome shotgun (WGS) entry which is preliminary data.</text>
</comment>
<evidence type="ECO:0000313" key="2">
    <source>
        <dbReference type="EMBL" id="KAE8659040.1"/>
    </source>
</evidence>